<accession>A0AAV4SS60</accession>
<name>A0AAV4SS60_CAEEX</name>
<evidence type="ECO:0000313" key="1">
    <source>
        <dbReference type="EMBL" id="GIY36277.1"/>
    </source>
</evidence>
<protein>
    <submittedName>
        <fullName evidence="1">Uncharacterized protein</fullName>
    </submittedName>
</protein>
<organism evidence="1 2">
    <name type="scientific">Caerostris extrusa</name>
    <name type="common">Bark spider</name>
    <name type="synonym">Caerostris bankana</name>
    <dbReference type="NCBI Taxonomy" id="172846"/>
    <lineage>
        <taxon>Eukaryota</taxon>
        <taxon>Metazoa</taxon>
        <taxon>Ecdysozoa</taxon>
        <taxon>Arthropoda</taxon>
        <taxon>Chelicerata</taxon>
        <taxon>Arachnida</taxon>
        <taxon>Araneae</taxon>
        <taxon>Araneomorphae</taxon>
        <taxon>Entelegynae</taxon>
        <taxon>Araneoidea</taxon>
        <taxon>Araneidae</taxon>
        <taxon>Caerostris</taxon>
    </lineage>
</organism>
<reference evidence="1 2" key="1">
    <citation type="submission" date="2021-06" db="EMBL/GenBank/DDBJ databases">
        <title>Caerostris extrusa draft genome.</title>
        <authorList>
            <person name="Kono N."/>
            <person name="Arakawa K."/>
        </authorList>
    </citation>
    <scope>NUCLEOTIDE SEQUENCE [LARGE SCALE GENOMIC DNA]</scope>
</reference>
<dbReference type="Proteomes" id="UP001054945">
    <property type="component" value="Unassembled WGS sequence"/>
</dbReference>
<evidence type="ECO:0000313" key="2">
    <source>
        <dbReference type="Proteomes" id="UP001054945"/>
    </source>
</evidence>
<proteinExistence type="predicted"/>
<comment type="caution">
    <text evidence="1">The sequence shown here is derived from an EMBL/GenBank/DDBJ whole genome shotgun (WGS) entry which is preliminary data.</text>
</comment>
<keyword evidence="2" id="KW-1185">Reference proteome</keyword>
<dbReference type="EMBL" id="BPLR01010024">
    <property type="protein sequence ID" value="GIY36277.1"/>
    <property type="molecule type" value="Genomic_DNA"/>
</dbReference>
<sequence>MIQGKHNVNMFCTISARFETPRKQDICLSKNSDIAIHTPAATALTTSLQTPAFGIESIVLVKKAEILRAIYVVSQNSCRS</sequence>
<dbReference type="AlphaFoldDB" id="A0AAV4SS60"/>
<gene>
    <name evidence="1" type="ORF">CEXT_357271</name>
</gene>